<reference evidence="1" key="1">
    <citation type="journal article" date="2015" name="Nature">
        <title>Complex archaea that bridge the gap between prokaryotes and eukaryotes.</title>
        <authorList>
            <person name="Spang A."/>
            <person name="Saw J.H."/>
            <person name="Jorgensen S.L."/>
            <person name="Zaremba-Niedzwiedzka K."/>
            <person name="Martijn J."/>
            <person name="Lind A.E."/>
            <person name="van Eijk R."/>
            <person name="Schleper C."/>
            <person name="Guy L."/>
            <person name="Ettema T.J."/>
        </authorList>
    </citation>
    <scope>NUCLEOTIDE SEQUENCE</scope>
</reference>
<dbReference type="EMBL" id="LAZR01050687">
    <property type="protein sequence ID" value="KKK86799.1"/>
    <property type="molecule type" value="Genomic_DNA"/>
</dbReference>
<accession>A0A0F9B7V7</accession>
<proteinExistence type="predicted"/>
<feature type="non-terminal residue" evidence="1">
    <location>
        <position position="1"/>
    </location>
</feature>
<organism evidence="1">
    <name type="scientific">marine sediment metagenome</name>
    <dbReference type="NCBI Taxonomy" id="412755"/>
    <lineage>
        <taxon>unclassified sequences</taxon>
        <taxon>metagenomes</taxon>
        <taxon>ecological metagenomes</taxon>
    </lineage>
</organism>
<comment type="caution">
    <text evidence="1">The sequence shown here is derived from an EMBL/GenBank/DDBJ whole genome shotgun (WGS) entry which is preliminary data.</text>
</comment>
<protein>
    <submittedName>
        <fullName evidence="1">Uncharacterized protein</fullName>
    </submittedName>
</protein>
<sequence>LLDKPEEARMHFDNYINAFSTDMYDAIEKRFRRLEIAQKRRRGE</sequence>
<dbReference type="AlphaFoldDB" id="A0A0F9B7V7"/>
<name>A0A0F9B7V7_9ZZZZ</name>
<gene>
    <name evidence="1" type="ORF">LCGC14_2759640</name>
</gene>
<evidence type="ECO:0000313" key="1">
    <source>
        <dbReference type="EMBL" id="KKK86799.1"/>
    </source>
</evidence>